<proteinExistence type="predicted"/>
<dbReference type="Gramene" id="mRNA:HanXRQr2_Chr03g0091661">
    <property type="protein sequence ID" value="mRNA:HanXRQr2_Chr03g0091661"/>
    <property type="gene ID" value="HanXRQr2_Chr03g0091661"/>
</dbReference>
<dbReference type="AlphaFoldDB" id="A0A251V435"/>
<accession>A0A251V435</accession>
<reference evidence="2 4" key="1">
    <citation type="journal article" date="2017" name="Nature">
        <title>The sunflower genome provides insights into oil metabolism, flowering and Asterid evolution.</title>
        <authorList>
            <person name="Badouin H."/>
            <person name="Gouzy J."/>
            <person name="Grassa C.J."/>
            <person name="Murat F."/>
            <person name="Staton S.E."/>
            <person name="Cottret L."/>
            <person name="Lelandais-Briere C."/>
            <person name="Owens G.L."/>
            <person name="Carrere S."/>
            <person name="Mayjonade B."/>
            <person name="Legrand L."/>
            <person name="Gill N."/>
            <person name="Kane N.C."/>
            <person name="Bowers J.E."/>
            <person name="Hubner S."/>
            <person name="Bellec A."/>
            <person name="Berard A."/>
            <person name="Berges H."/>
            <person name="Blanchet N."/>
            <person name="Boniface M.C."/>
            <person name="Brunel D."/>
            <person name="Catrice O."/>
            <person name="Chaidir N."/>
            <person name="Claudel C."/>
            <person name="Donnadieu C."/>
            <person name="Faraut T."/>
            <person name="Fievet G."/>
            <person name="Helmstetter N."/>
            <person name="King M."/>
            <person name="Knapp S.J."/>
            <person name="Lai Z."/>
            <person name="Le Paslier M.C."/>
            <person name="Lippi Y."/>
            <person name="Lorenzon L."/>
            <person name="Mandel J.R."/>
            <person name="Marage G."/>
            <person name="Marchand G."/>
            <person name="Marquand E."/>
            <person name="Bret-Mestries E."/>
            <person name="Morien E."/>
            <person name="Nambeesan S."/>
            <person name="Nguyen T."/>
            <person name="Pegot-Espagnet P."/>
            <person name="Pouilly N."/>
            <person name="Raftis F."/>
            <person name="Sallet E."/>
            <person name="Schiex T."/>
            <person name="Thomas J."/>
            <person name="Vandecasteele C."/>
            <person name="Vares D."/>
            <person name="Vear F."/>
            <person name="Vautrin S."/>
            <person name="Crespi M."/>
            <person name="Mangin B."/>
            <person name="Burke J.M."/>
            <person name="Salse J."/>
            <person name="Munos S."/>
            <person name="Vincourt P."/>
            <person name="Rieseberg L.H."/>
            <person name="Langlade N.B."/>
        </authorList>
    </citation>
    <scope>NUCLEOTIDE SEQUENCE [LARGE SCALE GENOMIC DNA]</scope>
    <source>
        <strain evidence="4">cv. SF193</strain>
        <tissue evidence="2">Leaves</tissue>
    </source>
</reference>
<dbReference type="EMBL" id="MNCJ02000318">
    <property type="protein sequence ID" value="KAF5812883.1"/>
    <property type="molecule type" value="Genomic_DNA"/>
</dbReference>
<protein>
    <submittedName>
        <fullName evidence="3">Uncharacterized protein</fullName>
    </submittedName>
</protein>
<dbReference type="Proteomes" id="UP000215914">
    <property type="component" value="Chromosome 3"/>
</dbReference>
<name>A0A251V435_HELAN</name>
<evidence type="ECO:0000256" key="1">
    <source>
        <dbReference type="SAM" id="MobiDB-lite"/>
    </source>
</evidence>
<evidence type="ECO:0000313" key="3">
    <source>
        <dbReference type="EMBL" id="OTG30360.1"/>
    </source>
</evidence>
<reference evidence="3" key="2">
    <citation type="submission" date="2017-02" db="EMBL/GenBank/DDBJ databases">
        <title>Sunflower complete genome.</title>
        <authorList>
            <person name="Langlade N."/>
            <person name="Munos S."/>
        </authorList>
    </citation>
    <scope>NUCLEOTIDE SEQUENCE [LARGE SCALE GENOMIC DNA]</scope>
    <source>
        <tissue evidence="3">Leaves</tissue>
    </source>
</reference>
<organism evidence="3 4">
    <name type="scientific">Helianthus annuus</name>
    <name type="common">Common sunflower</name>
    <dbReference type="NCBI Taxonomy" id="4232"/>
    <lineage>
        <taxon>Eukaryota</taxon>
        <taxon>Viridiplantae</taxon>
        <taxon>Streptophyta</taxon>
        <taxon>Embryophyta</taxon>
        <taxon>Tracheophyta</taxon>
        <taxon>Spermatophyta</taxon>
        <taxon>Magnoliopsida</taxon>
        <taxon>eudicotyledons</taxon>
        <taxon>Gunneridae</taxon>
        <taxon>Pentapetalae</taxon>
        <taxon>asterids</taxon>
        <taxon>campanulids</taxon>
        <taxon>Asterales</taxon>
        <taxon>Asteraceae</taxon>
        <taxon>Asteroideae</taxon>
        <taxon>Heliantheae alliance</taxon>
        <taxon>Heliantheae</taxon>
        <taxon>Helianthus</taxon>
    </lineage>
</organism>
<reference evidence="2" key="3">
    <citation type="submission" date="2020-06" db="EMBL/GenBank/DDBJ databases">
        <title>Helianthus annuus Genome sequencing and assembly Release 2.</title>
        <authorList>
            <person name="Gouzy J."/>
            <person name="Langlade N."/>
            <person name="Munos S."/>
        </authorList>
    </citation>
    <scope>NUCLEOTIDE SEQUENCE</scope>
    <source>
        <tissue evidence="2">Leaves</tissue>
    </source>
</reference>
<dbReference type="EMBL" id="CM007892">
    <property type="protein sequence ID" value="OTG30360.1"/>
    <property type="molecule type" value="Genomic_DNA"/>
</dbReference>
<evidence type="ECO:0000313" key="4">
    <source>
        <dbReference type="Proteomes" id="UP000215914"/>
    </source>
</evidence>
<evidence type="ECO:0000313" key="2">
    <source>
        <dbReference type="EMBL" id="KAF5812883.1"/>
    </source>
</evidence>
<gene>
    <name evidence="3" type="ORF">HannXRQ_Chr03g0063621</name>
    <name evidence="2" type="ORF">HanXRQr2_Chr03g0091661</name>
</gene>
<feature type="region of interest" description="Disordered" evidence="1">
    <location>
        <begin position="99"/>
        <end position="118"/>
    </location>
</feature>
<dbReference type="InParanoid" id="A0A251V435"/>
<sequence>MFKSSFGVLDTAQSDSGSCSVWILVQAGQIGYGIQVNESQLVSRGSNQIPVRVRFNESDLGLLQQARFDDQVHDSVSGSKKSTEWFGFATRSTRVNSVKPGQLSESTRSTRLARSTQSTFSAKRHEDSGCSCTLAKYAFLEQHYGITLS</sequence>
<keyword evidence="4" id="KW-1185">Reference proteome</keyword>
<feature type="compositionally biased region" description="Polar residues" evidence="1">
    <location>
        <begin position="103"/>
        <end position="118"/>
    </location>
</feature>